<feature type="compositionally biased region" description="Polar residues" evidence="1">
    <location>
        <begin position="2056"/>
        <end position="2078"/>
    </location>
</feature>
<organism evidence="3 4">
    <name type="scientific">Glossina austeni</name>
    <name type="common">Savannah tsetse fly</name>
    <dbReference type="NCBI Taxonomy" id="7395"/>
    <lineage>
        <taxon>Eukaryota</taxon>
        <taxon>Metazoa</taxon>
        <taxon>Ecdysozoa</taxon>
        <taxon>Arthropoda</taxon>
        <taxon>Hexapoda</taxon>
        <taxon>Insecta</taxon>
        <taxon>Pterygota</taxon>
        <taxon>Neoptera</taxon>
        <taxon>Endopterygota</taxon>
        <taxon>Diptera</taxon>
        <taxon>Brachycera</taxon>
        <taxon>Muscomorpha</taxon>
        <taxon>Hippoboscoidea</taxon>
        <taxon>Glossinidae</taxon>
        <taxon>Glossina</taxon>
    </lineage>
</organism>
<feature type="region of interest" description="Disordered" evidence="1">
    <location>
        <begin position="1705"/>
        <end position="1728"/>
    </location>
</feature>
<feature type="region of interest" description="Disordered" evidence="1">
    <location>
        <begin position="787"/>
        <end position="918"/>
    </location>
</feature>
<feature type="compositionally biased region" description="Polar residues" evidence="1">
    <location>
        <begin position="1269"/>
        <end position="1300"/>
    </location>
</feature>
<reference evidence="3" key="1">
    <citation type="submission" date="2020-05" db="UniProtKB">
        <authorList>
            <consortium name="EnsemblMetazoa"/>
        </authorList>
    </citation>
    <scope>IDENTIFICATION</scope>
    <source>
        <strain evidence="3">TTRI</strain>
    </source>
</reference>
<feature type="region of interest" description="Disordered" evidence="1">
    <location>
        <begin position="1981"/>
        <end position="2036"/>
    </location>
</feature>
<dbReference type="Proteomes" id="UP000078200">
    <property type="component" value="Unassembled WGS sequence"/>
</dbReference>
<feature type="compositionally biased region" description="Basic and acidic residues" evidence="1">
    <location>
        <begin position="873"/>
        <end position="889"/>
    </location>
</feature>
<evidence type="ECO:0000313" key="3">
    <source>
        <dbReference type="EnsemblMetazoa" id="GAUT015156-PA"/>
    </source>
</evidence>
<keyword evidence="4" id="KW-1185">Reference proteome</keyword>
<evidence type="ECO:0000256" key="1">
    <source>
        <dbReference type="SAM" id="MobiDB-lite"/>
    </source>
</evidence>
<feature type="compositionally biased region" description="Polar residues" evidence="1">
    <location>
        <begin position="990"/>
        <end position="999"/>
    </location>
</feature>
<feature type="compositionally biased region" description="Polar residues" evidence="1">
    <location>
        <begin position="844"/>
        <end position="866"/>
    </location>
</feature>
<feature type="region of interest" description="Disordered" evidence="1">
    <location>
        <begin position="982"/>
        <end position="1010"/>
    </location>
</feature>
<feature type="compositionally biased region" description="Polar residues" evidence="1">
    <location>
        <begin position="480"/>
        <end position="503"/>
    </location>
</feature>
<name>A0A1A9UTY4_GLOAU</name>
<feature type="compositionally biased region" description="Polar residues" evidence="1">
    <location>
        <begin position="1416"/>
        <end position="1444"/>
    </location>
</feature>
<feature type="compositionally biased region" description="Low complexity" evidence="1">
    <location>
        <begin position="439"/>
        <end position="467"/>
    </location>
</feature>
<feature type="region of interest" description="Disordered" evidence="1">
    <location>
        <begin position="1744"/>
        <end position="1851"/>
    </location>
</feature>
<protein>
    <submittedName>
        <fullName evidence="3">Nucleic_acid_bd domain-containing protein</fullName>
    </submittedName>
</protein>
<feature type="region of interest" description="Disordered" evidence="1">
    <location>
        <begin position="947"/>
        <end position="967"/>
    </location>
</feature>
<dbReference type="InterPro" id="IPR032715">
    <property type="entry name" value="NCOA6_TRADD-N"/>
</dbReference>
<feature type="compositionally biased region" description="Polar residues" evidence="1">
    <location>
        <begin position="1717"/>
        <end position="1728"/>
    </location>
</feature>
<feature type="domain" description="Nuclear receptor coactivator 6 TRADD-N" evidence="2">
    <location>
        <begin position="11"/>
        <end position="83"/>
    </location>
</feature>
<feature type="region of interest" description="Disordered" evidence="1">
    <location>
        <begin position="1371"/>
        <end position="1444"/>
    </location>
</feature>
<dbReference type="VEuPathDB" id="VectorBase:GAUT015156"/>
<feature type="region of interest" description="Disordered" evidence="1">
    <location>
        <begin position="430"/>
        <end position="545"/>
    </location>
</feature>
<feature type="compositionally biased region" description="Low complexity" evidence="1">
    <location>
        <begin position="1999"/>
        <end position="2022"/>
    </location>
</feature>
<feature type="compositionally biased region" description="Low complexity" evidence="1">
    <location>
        <begin position="623"/>
        <end position="655"/>
    </location>
</feature>
<dbReference type="Pfam" id="PF13820">
    <property type="entry name" value="NCOA6_TRADD-N"/>
    <property type="match status" value="1"/>
</dbReference>
<evidence type="ECO:0000313" key="4">
    <source>
        <dbReference type="Proteomes" id="UP000078200"/>
    </source>
</evidence>
<feature type="region of interest" description="Disordered" evidence="1">
    <location>
        <begin position="728"/>
        <end position="761"/>
    </location>
</feature>
<feature type="compositionally biased region" description="Gly residues" evidence="1">
    <location>
        <begin position="1391"/>
        <end position="1401"/>
    </location>
</feature>
<feature type="compositionally biased region" description="Basic residues" evidence="1">
    <location>
        <begin position="897"/>
        <end position="907"/>
    </location>
</feature>
<feature type="compositionally biased region" description="Basic residues" evidence="1">
    <location>
        <begin position="2106"/>
        <end position="2115"/>
    </location>
</feature>
<feature type="compositionally biased region" description="Polar residues" evidence="1">
    <location>
        <begin position="1981"/>
        <end position="1998"/>
    </location>
</feature>
<feature type="region of interest" description="Disordered" evidence="1">
    <location>
        <begin position="619"/>
        <end position="655"/>
    </location>
</feature>
<dbReference type="EnsemblMetazoa" id="GAUT015156-RA">
    <property type="protein sequence ID" value="GAUT015156-PA"/>
    <property type="gene ID" value="GAUT015156"/>
</dbReference>
<dbReference type="STRING" id="7395.A0A1A9UTY4"/>
<feature type="compositionally biased region" description="Low complexity" evidence="1">
    <location>
        <begin position="531"/>
        <end position="545"/>
    </location>
</feature>
<feature type="compositionally biased region" description="Low complexity" evidence="1">
    <location>
        <begin position="743"/>
        <end position="755"/>
    </location>
</feature>
<feature type="compositionally biased region" description="Polar residues" evidence="1">
    <location>
        <begin position="520"/>
        <end position="530"/>
    </location>
</feature>
<proteinExistence type="predicted"/>
<feature type="compositionally biased region" description="Polar residues" evidence="1">
    <location>
        <begin position="1809"/>
        <end position="1821"/>
    </location>
</feature>
<accession>A0A1A9UTY4</accession>
<feature type="compositionally biased region" description="Polar residues" evidence="1">
    <location>
        <begin position="1371"/>
        <end position="1382"/>
    </location>
</feature>
<feature type="compositionally biased region" description="Low complexity" evidence="1">
    <location>
        <begin position="908"/>
        <end position="918"/>
    </location>
</feature>
<feature type="region of interest" description="Disordered" evidence="1">
    <location>
        <begin position="2050"/>
        <end position="2115"/>
    </location>
</feature>
<evidence type="ECO:0000259" key="2">
    <source>
        <dbReference type="Pfam" id="PF13820"/>
    </source>
</evidence>
<feature type="region of interest" description="Disordered" evidence="1">
    <location>
        <begin position="1269"/>
        <end position="1303"/>
    </location>
</feature>
<sequence>MQLKQQLEPCMRITFQIPKDAAQRLRQLATEGNAAVRALGIRSVQLEGDSVISLNIGEQQIDVKTTDNIIGLGSQSSGTSASDVGSNNADFSDLSQLLTSGNFPASTSSGNGFVQQQPPPLLQTQQQNNMAPNVAFSSGIIGEGAGISLQQHQLLQQRRNMMLGGPSTSNAAIKQQQTAVFNPVSTAGQSQSVFKSPNTVCPMEGKIPVPPSLQMSSSSTTNAREFPFESMRQARVLQGRDNALNAVGSVGTPPGLSLTAGKPAMTTVSSVQQQQLMSGLGPPPNVALKVIKNPQSGEIITTTVAAGSSKSQFLQPPPPPYPGMGAPAVNSPASSIPASVVPQLVKPVQNYLHSRVAPPPSPSPATASNVASVSNNIAMSSPLLVNLLQNDTSSSSTALLGNQMKTLTSPQHQQQQPGLIQQTSPLMAGMSPQQHLMNSPLRSSSTPSSDFMLPQTQQTQQTQIQQQHSATGHHSMHSPHMTSQAHQQQLLSPSTTPAQSPHNQLAQPLLPPPAASPALTHNTNMQTSHVVPSSPSLSAANAAGSSVNLPPPPDYNSAAAASVSRWSASINKPMDSATKRSFQEFTRYQIQYNLQQQQNQQHRQIINEIANSLHGAAVTQHESSMSSSNSEIKTSSSVIHGTASAQTGGTSGSTLESGTVCDDLSDPLITLSDLDALTTNDLDALLPTLSCDIDSTLSLDDKNELESLLQDAKDLDLDLIEENLSAVEAEQETQHRSSKQAHNNSNVSNYTPNNSANSIYDLVPNTTHFSEDSNSNSCGTGISKLSTTDHNSGGGALTPLLLGTGSDTEKSRDSLVSNKSQRNKKSGKTPIGVCNKLGEDTDSQRLTTSSPSVNAMISGNATSTGNKRSKTNLLREKLQQGLREKKSKEASTSTPAKPKRERAKAANKSKIAASTTTASHISASGAVTNMFSPATTSKNVTGLTVTSSSSGIDVGVTPDEPRVPPLHISLRGGKNSIVIKNNRKERKKLSNANNSTELNASDEIESKSRGQLKRNHLITDSNNVIDEGVLHHKQSKLHTATNVSTAQQLNGMPNSDNRLKASNNHSAIVAGKNGLTINTSEALKNHHHSTYESVTLGSTNIGTVPHMSAQQLLQPSTQQQLAKITTLPNSITLSTITPNSGSGMTTHTSHESNLNTARVLNNLQLKHNLKTTATITPIGGKPLTKSHKPPSYLTAVQQLQMQKQQQQQLATLSEKQTQQQMIAAAVTMLPSATTLKRVEITKVERKDVSGKVVEHVLLKSNEQVVATSKSNTTITASPTSNAINNNSMTNSAEKTLNTDTGNRDMVMGKNGADIGAESMNGVTCNNTTITTTATTVITAISSNSGGSSSNNVMITPSNNAVHNASCTVVSTIRNSPSSNGNGTPAHPNSSGSGGNSGGGEDSGIESMDALSEKSPHQATSCSPQALQPQLSTEKSVGTMTGTTNKQFNSAAKNAVDNLPVSQAELSIADDEIEKALAKMEGFADDDICMNDEDNNKGDNYKHEQSKLNGDHRLILDEHINTGLYSVVGDDDDDDDDDLIKNLTASILEEAAEGEKEAAKAKLEAEFNEKTSSLSAIVELSVNEESRIKDIMDSSLIKREMETKVSALVGLDDTIKVTTVHNNNNNNNNYNKTAEKKSESIIKKESLKDRTTAAMTDTKLKVNDKEVKSELLDAEGGGLSPITIEIPIQADIDLPRVRTRASSRLGSPMDIVPKTSPPLESTSNITNLQPGNKHVVATRSTGHIERANLGPNVKPSNSNTNITAGTISSGGSAGLHHHGNKRKREESEGNNGNGEFNQDIKRTRSGSTGGNASVNVEISDSGATDRKSDISDPAAPVKDVNKKTEESSDSDEPLIEVAGKVRNSKVGIACSNELALNTTITNHQNNNVTTAVTTAGAIILDNTEKVTRNSRTQQQHSKLLTTNTTASAEIATTPGLANSVVKSANKNSVGSVSCQANHNSATPSNGTAVLTNACVTVTTSTVQHATRGTTSTNHSSGSVNANNNNNNNNNNSNNNNNNTNNNNSGETEKIGTRRSVRASAAANKIIYTRGGAMGGVHNNTHSLNSSEKSSGTTTKNTGISAATETAAEARRKTRSAVIGETLLTEGRRRRGSRDYK</sequence>
<dbReference type="PANTHER" id="PTHR12460">
    <property type="entry name" value="CYCLIN-DEPENDENT KINASE INHIBITOR-RELATED PROTEIN"/>
    <property type="match status" value="1"/>
</dbReference>